<dbReference type="GO" id="GO:0005968">
    <property type="term" value="C:Rab-protein geranylgeranyltransferase complex"/>
    <property type="evidence" value="ECO:0007669"/>
    <property type="project" value="TreeGrafter"/>
</dbReference>
<dbReference type="GO" id="GO:0016192">
    <property type="term" value="P:vesicle-mediated transport"/>
    <property type="evidence" value="ECO:0007669"/>
    <property type="project" value="TreeGrafter"/>
</dbReference>
<evidence type="ECO:0000313" key="3">
    <source>
        <dbReference type="Proteomes" id="UP000078561"/>
    </source>
</evidence>
<dbReference type="InParanoid" id="A0A168RYL3"/>
<dbReference type="SUPFAM" id="SSF54373">
    <property type="entry name" value="FAD-linked reductases, C-terminal domain"/>
    <property type="match status" value="1"/>
</dbReference>
<dbReference type="FunFam" id="1.10.405.10:FF:000003">
    <property type="entry name" value="Rab proteins geranylgeranyltransferase component A"/>
    <property type="match status" value="1"/>
</dbReference>
<gene>
    <name evidence="2" type="primary">ABSGL_13209.1 scaffold 13659</name>
</gene>
<reference evidence="2" key="1">
    <citation type="submission" date="2016-04" db="EMBL/GenBank/DDBJ databases">
        <authorList>
            <person name="Evans L.H."/>
            <person name="Alamgir A."/>
            <person name="Owens N."/>
            <person name="Weber N.D."/>
            <person name="Virtaneva K."/>
            <person name="Barbian K."/>
            <person name="Babar A."/>
            <person name="Rosenke K."/>
        </authorList>
    </citation>
    <scope>NUCLEOTIDE SEQUENCE [LARGE SCALE GENOMIC DNA]</scope>
    <source>
        <strain evidence="2">CBS 101.48</strain>
    </source>
</reference>
<organism evidence="2">
    <name type="scientific">Absidia glauca</name>
    <name type="common">Pin mould</name>
    <dbReference type="NCBI Taxonomy" id="4829"/>
    <lineage>
        <taxon>Eukaryota</taxon>
        <taxon>Fungi</taxon>
        <taxon>Fungi incertae sedis</taxon>
        <taxon>Mucoromycota</taxon>
        <taxon>Mucoromycotina</taxon>
        <taxon>Mucoromycetes</taxon>
        <taxon>Mucorales</taxon>
        <taxon>Cunninghamellaceae</taxon>
        <taxon>Absidia</taxon>
    </lineage>
</organism>
<evidence type="ECO:0000256" key="1">
    <source>
        <dbReference type="ARBA" id="ARBA00005593"/>
    </source>
</evidence>
<protein>
    <recommendedName>
        <fullName evidence="4">Rab proteins geranylgeranyltransferase component</fullName>
    </recommendedName>
</protein>
<dbReference type="Gene3D" id="3.50.50.60">
    <property type="entry name" value="FAD/NAD(P)-binding domain"/>
    <property type="match status" value="1"/>
</dbReference>
<dbReference type="GO" id="GO:0005829">
    <property type="term" value="C:cytosol"/>
    <property type="evidence" value="ECO:0007669"/>
    <property type="project" value="TreeGrafter"/>
</dbReference>
<dbReference type="Pfam" id="PF00996">
    <property type="entry name" value="GDI"/>
    <property type="match status" value="2"/>
</dbReference>
<dbReference type="PANTHER" id="PTHR11787">
    <property type="entry name" value="RAB GDP-DISSOCIATION INHIBITOR"/>
    <property type="match status" value="1"/>
</dbReference>
<evidence type="ECO:0008006" key="4">
    <source>
        <dbReference type="Google" id="ProtNLM"/>
    </source>
</evidence>
<evidence type="ECO:0000313" key="2">
    <source>
        <dbReference type="EMBL" id="SAM07566.1"/>
    </source>
</evidence>
<dbReference type="InterPro" id="IPR036188">
    <property type="entry name" value="FAD/NAD-bd_sf"/>
</dbReference>
<dbReference type="GO" id="GO:0005092">
    <property type="term" value="F:GDP-dissociation inhibitor activity"/>
    <property type="evidence" value="ECO:0007669"/>
    <property type="project" value="InterPro"/>
</dbReference>
<proteinExistence type="inferred from homology"/>
<dbReference type="OrthoDB" id="9446342at2759"/>
<dbReference type="SUPFAM" id="SSF51905">
    <property type="entry name" value="FAD/NAD(P)-binding domain"/>
    <property type="match status" value="1"/>
</dbReference>
<accession>A0A168RYL3</accession>
<dbReference type="PANTHER" id="PTHR11787:SF4">
    <property type="entry name" value="CHM, RAB ESCORT PROTEIN 1"/>
    <property type="match status" value="1"/>
</dbReference>
<dbReference type="EMBL" id="LT554760">
    <property type="protein sequence ID" value="SAM07566.1"/>
    <property type="molecule type" value="Genomic_DNA"/>
</dbReference>
<dbReference type="OMA" id="EHYVLHA"/>
<dbReference type="GO" id="GO:0005634">
    <property type="term" value="C:nucleus"/>
    <property type="evidence" value="ECO:0007669"/>
    <property type="project" value="TreeGrafter"/>
</dbReference>
<dbReference type="FunCoup" id="A0A168RYL3">
    <property type="interactions" value="179"/>
</dbReference>
<dbReference type="Proteomes" id="UP000078561">
    <property type="component" value="Unassembled WGS sequence"/>
</dbReference>
<keyword evidence="3" id="KW-1185">Reference proteome</keyword>
<dbReference type="InterPro" id="IPR018203">
    <property type="entry name" value="GDP_dissociation_inhibitor"/>
</dbReference>
<sequence length="546" mass="60551">MTDTLEDTSFDVIVIGTGLIESIVAGSLARSGKKVLHLDSNQQYGSNWSVFNFKSLLDWERQLKSEPLAAKDKVDDGINYAASYNRQFQNVHVRFGQQQQQQDSVDEETLKSVIPSTVSAADIAHYIQPVIDTGHASPDAIAAVVQGLTQSRHYNLDTVPKLLPSQGELVATLIRSGVGRYMEFKSVNDMYVFDQDSGAFEKVPGSKEDIFVNKSIPLIDKRKLMKFLKFTVDEDKDVTLLKGSNYETMTYAQFLEDRFKITGKLQKAVIHAISQSRADVAAPQGLERTQAFMKSMGRFGKGAYLCTLYGGGSEISQAFCRICAVYGGVYILGQVLEKYTMDAGKCTGVVTTDGQAFTASHIVTGLDYLSSQWDLSSVNDHASWVSRAMIVTDKPPPQLAQEGNQSLSISVIPPTASNPDLVHVLTQSSETMACPKDQAVTYLWTPNPDPSSSSKESIFQSVTQSLVKDTESPAHILFEVYYDQRVRSTQHLDRTKIPANIHVYSDPDLSLDFENAILEAKELFYQCVDTTVEFMPREEQQPMDDD</sequence>
<dbReference type="PRINTS" id="PR00891">
    <property type="entry name" value="RABGDIREP"/>
</dbReference>
<dbReference type="GO" id="GO:0007264">
    <property type="term" value="P:small GTPase-mediated signal transduction"/>
    <property type="evidence" value="ECO:0007669"/>
    <property type="project" value="InterPro"/>
</dbReference>
<dbReference type="STRING" id="4829.A0A168RYL3"/>
<dbReference type="AlphaFoldDB" id="A0A168RYL3"/>
<dbReference type="Gene3D" id="3.30.519.10">
    <property type="entry name" value="Guanine Nucleotide Dissociation Inhibitor, domain 2"/>
    <property type="match status" value="1"/>
</dbReference>
<dbReference type="Gene3D" id="1.10.405.10">
    <property type="entry name" value="Guanine Nucleotide Dissociation Inhibitor, domain 1"/>
    <property type="match status" value="1"/>
</dbReference>
<comment type="similarity">
    <text evidence="1">Belongs to the Rab GDI family.</text>
</comment>
<name>A0A168RYL3_ABSGL</name>